<evidence type="ECO:0000313" key="11">
    <source>
        <dbReference type="EMBL" id="CAJ0917016.1"/>
    </source>
</evidence>
<feature type="transmembrane region" description="Helical" evidence="9">
    <location>
        <begin position="206"/>
        <end position="226"/>
    </location>
</feature>
<evidence type="ECO:0000256" key="5">
    <source>
        <dbReference type="ARBA" id="ARBA00023136"/>
    </source>
</evidence>
<evidence type="ECO:0000256" key="1">
    <source>
        <dbReference type="ARBA" id="ARBA00004141"/>
    </source>
</evidence>
<feature type="transmembrane region" description="Helical" evidence="9">
    <location>
        <begin position="273"/>
        <end position="292"/>
    </location>
</feature>
<feature type="domain" description="G-protein coupled receptors family 1 profile" evidence="10">
    <location>
        <begin position="41"/>
        <end position="290"/>
    </location>
</feature>
<evidence type="ECO:0000256" key="3">
    <source>
        <dbReference type="ARBA" id="ARBA00022989"/>
    </source>
</evidence>
<comment type="caution">
    <text evidence="11">The sequence shown here is derived from an EMBL/GenBank/DDBJ whole genome shotgun (WGS) entry which is preliminary data.</text>
</comment>
<keyword evidence="3 9" id="KW-1133">Transmembrane helix</keyword>
<organism evidence="11 12">
    <name type="scientific">Ranitomeya imitator</name>
    <name type="common">mimic poison frog</name>
    <dbReference type="NCBI Taxonomy" id="111125"/>
    <lineage>
        <taxon>Eukaryota</taxon>
        <taxon>Metazoa</taxon>
        <taxon>Chordata</taxon>
        <taxon>Craniata</taxon>
        <taxon>Vertebrata</taxon>
        <taxon>Euteleostomi</taxon>
        <taxon>Amphibia</taxon>
        <taxon>Batrachia</taxon>
        <taxon>Anura</taxon>
        <taxon>Neobatrachia</taxon>
        <taxon>Hyloidea</taxon>
        <taxon>Dendrobatidae</taxon>
        <taxon>Dendrobatinae</taxon>
        <taxon>Ranitomeya</taxon>
    </lineage>
</organism>
<comment type="subcellular location">
    <subcellularLocation>
        <location evidence="9">Cell membrane</location>
        <topology evidence="9">Multi-pass membrane protein</topology>
    </subcellularLocation>
    <subcellularLocation>
        <location evidence="1">Membrane</location>
        <topology evidence="1">Multi-pass membrane protein</topology>
    </subcellularLocation>
</comment>
<gene>
    <name evidence="11" type="ORF">RIMI_LOCUS404121</name>
</gene>
<dbReference type="InterPro" id="IPR017452">
    <property type="entry name" value="GPCR_Rhodpsn_7TM"/>
</dbReference>
<reference evidence="11" key="1">
    <citation type="submission" date="2023-07" db="EMBL/GenBank/DDBJ databases">
        <authorList>
            <person name="Stuckert A."/>
        </authorList>
    </citation>
    <scope>NUCLEOTIDE SEQUENCE</scope>
</reference>
<dbReference type="Pfam" id="PF13853">
    <property type="entry name" value="7tm_4"/>
    <property type="match status" value="1"/>
</dbReference>
<evidence type="ECO:0000256" key="9">
    <source>
        <dbReference type="RuleBase" id="RU363047"/>
    </source>
</evidence>
<dbReference type="Proteomes" id="UP001176940">
    <property type="component" value="Unassembled WGS sequence"/>
</dbReference>
<dbReference type="InterPro" id="IPR000725">
    <property type="entry name" value="Olfact_rcpt"/>
</dbReference>
<feature type="transmembrane region" description="Helical" evidence="9">
    <location>
        <begin position="60"/>
        <end position="78"/>
    </location>
</feature>
<feature type="transmembrane region" description="Helical" evidence="9">
    <location>
        <begin position="141"/>
        <end position="166"/>
    </location>
</feature>
<evidence type="ECO:0000256" key="7">
    <source>
        <dbReference type="ARBA" id="ARBA00023224"/>
    </source>
</evidence>
<dbReference type="Gene3D" id="1.20.1070.10">
    <property type="entry name" value="Rhodopsin 7-helix transmembrane proteins"/>
    <property type="match status" value="1"/>
</dbReference>
<feature type="transmembrane region" description="Helical" evidence="9">
    <location>
        <begin position="23"/>
        <end position="48"/>
    </location>
</feature>
<dbReference type="PRINTS" id="PR00245">
    <property type="entry name" value="OLFACTORYR"/>
</dbReference>
<evidence type="ECO:0000259" key="10">
    <source>
        <dbReference type="PROSITE" id="PS50262"/>
    </source>
</evidence>
<comment type="similarity">
    <text evidence="8">Belongs to the G-protein coupled receptor 1 family.</text>
</comment>
<keyword evidence="4 8" id="KW-0297">G-protein coupled receptor</keyword>
<keyword evidence="7 8" id="KW-0807">Transducer</keyword>
<feature type="transmembrane region" description="Helical" evidence="9">
    <location>
        <begin position="98"/>
        <end position="120"/>
    </location>
</feature>
<evidence type="ECO:0000313" key="12">
    <source>
        <dbReference type="Proteomes" id="UP001176940"/>
    </source>
</evidence>
<keyword evidence="2 8" id="KW-0812">Transmembrane</keyword>
<dbReference type="PROSITE" id="PS50262">
    <property type="entry name" value="G_PROTEIN_RECEP_F1_2"/>
    <property type="match status" value="1"/>
</dbReference>
<name>A0ABN9KND6_9NEOB</name>
<keyword evidence="9" id="KW-0716">Sensory transduction</keyword>
<keyword evidence="6 8" id="KW-0675">Receptor</keyword>
<keyword evidence="12" id="KW-1185">Reference proteome</keyword>
<keyword evidence="9" id="KW-0552">Olfaction</keyword>
<dbReference type="EMBL" id="CAUEEQ010000463">
    <property type="protein sequence ID" value="CAJ0917016.1"/>
    <property type="molecule type" value="Genomic_DNA"/>
</dbReference>
<proteinExistence type="inferred from homology"/>
<dbReference type="PROSITE" id="PS00237">
    <property type="entry name" value="G_PROTEIN_RECEP_F1_1"/>
    <property type="match status" value="1"/>
</dbReference>
<dbReference type="PANTHER" id="PTHR48018">
    <property type="entry name" value="OLFACTORY RECEPTOR"/>
    <property type="match status" value="1"/>
</dbReference>
<evidence type="ECO:0000256" key="8">
    <source>
        <dbReference type="RuleBase" id="RU000688"/>
    </source>
</evidence>
<evidence type="ECO:0000256" key="2">
    <source>
        <dbReference type="ARBA" id="ARBA00022692"/>
    </source>
</evidence>
<evidence type="ECO:0000256" key="6">
    <source>
        <dbReference type="ARBA" id="ARBA00023170"/>
    </source>
</evidence>
<dbReference type="CDD" id="cd15230">
    <property type="entry name" value="7tmA_OR5-like"/>
    <property type="match status" value="1"/>
</dbReference>
<sequence length="316" mass="35889">MDNENRTQARIFLLSGLTNNTTLAIFLFIFFLLVYIVTVVGNVGLIAIVYKTSALHKPMYYFLSYLSLVDLFYSSTVVPKMISDLIAMKKVISFQGCALQFFVFATLAGTDVLLLSNMSYDRYVAICHPLHYVIIMTKKKCLYLVIIAFFLGFLQSSIQINCIFGLQFCRSNLIDHFYCDVLPLFKLSCSDISTCEMLTLLFIGSYSIASLTTILVSYIFIMFSILKINSTKGRKKAFSTCSSHLICASVFYVSVFCTYLRPSSDFFNEQDKVASIFYSVMTPMLNPLIYSLRNKEVKSVIKKLHSASRLLDREVP</sequence>
<dbReference type="InterPro" id="IPR000276">
    <property type="entry name" value="GPCR_Rhodpsn"/>
</dbReference>
<evidence type="ECO:0000256" key="4">
    <source>
        <dbReference type="ARBA" id="ARBA00023040"/>
    </source>
</evidence>
<feature type="transmembrane region" description="Helical" evidence="9">
    <location>
        <begin position="238"/>
        <end position="261"/>
    </location>
</feature>
<keyword evidence="9" id="KW-1003">Cell membrane</keyword>
<protein>
    <recommendedName>
        <fullName evidence="9">Olfactory receptor</fullName>
    </recommendedName>
</protein>
<keyword evidence="5 9" id="KW-0472">Membrane</keyword>
<dbReference type="PRINTS" id="PR00237">
    <property type="entry name" value="GPCRRHODOPSN"/>
</dbReference>
<dbReference type="SUPFAM" id="SSF81321">
    <property type="entry name" value="Family A G protein-coupled receptor-like"/>
    <property type="match status" value="1"/>
</dbReference>
<accession>A0ABN9KND6</accession>